<name>A0A1M6AB84_9FIRM</name>
<dbReference type="InterPro" id="IPR027417">
    <property type="entry name" value="P-loop_NTPase"/>
</dbReference>
<protein>
    <submittedName>
        <fullName evidence="5">ABC-type nitrate/sulfonate/bicarbonate transport system, ATPase component</fullName>
    </submittedName>
</protein>
<keyword evidence="1" id="KW-0813">Transport</keyword>
<dbReference type="SUPFAM" id="SSF52540">
    <property type="entry name" value="P-loop containing nucleoside triphosphate hydrolases"/>
    <property type="match status" value="1"/>
</dbReference>
<keyword evidence="3" id="KW-0067">ATP-binding</keyword>
<organism evidence="5 6">
    <name type="scientific">Dethiosulfatibacter aminovorans DSM 17477</name>
    <dbReference type="NCBI Taxonomy" id="1121476"/>
    <lineage>
        <taxon>Bacteria</taxon>
        <taxon>Bacillati</taxon>
        <taxon>Bacillota</taxon>
        <taxon>Tissierellia</taxon>
        <taxon>Dethiosulfatibacter</taxon>
    </lineage>
</organism>
<dbReference type="CDD" id="cd03293">
    <property type="entry name" value="ABC_NrtD_SsuB_transporters"/>
    <property type="match status" value="1"/>
</dbReference>
<dbReference type="GO" id="GO:0016887">
    <property type="term" value="F:ATP hydrolysis activity"/>
    <property type="evidence" value="ECO:0007669"/>
    <property type="project" value="InterPro"/>
</dbReference>
<dbReference type="InterPro" id="IPR050166">
    <property type="entry name" value="ABC_transporter_ATP-bind"/>
</dbReference>
<dbReference type="EMBL" id="FQZL01000004">
    <property type="protein sequence ID" value="SHI33774.1"/>
    <property type="molecule type" value="Genomic_DNA"/>
</dbReference>
<keyword evidence="6" id="KW-1185">Reference proteome</keyword>
<dbReference type="PROSITE" id="PS50893">
    <property type="entry name" value="ABC_TRANSPORTER_2"/>
    <property type="match status" value="1"/>
</dbReference>
<evidence type="ECO:0000313" key="5">
    <source>
        <dbReference type="EMBL" id="SHI33774.1"/>
    </source>
</evidence>
<dbReference type="Gene3D" id="3.40.50.300">
    <property type="entry name" value="P-loop containing nucleotide triphosphate hydrolases"/>
    <property type="match status" value="1"/>
</dbReference>
<dbReference type="RefSeq" id="WP_073045395.1">
    <property type="nucleotide sequence ID" value="NZ_FQZL01000004.1"/>
</dbReference>
<sequence length="252" mass="28954">MKSRVLLKNVSKTYFMDNGEKLETLNNINIELGDNEFVSIIGPSGCGKSTIFRLITGLEGSFSGDIFINDVEVEKSGETVSYMQQKDLLMPWRKIIDNVILPLELRGEGRKDSIKTAMEHLPEFGLEGFENSYPDQLSGGMRQRAALLRTFLIGSPIMLLDEPFGALDAITRSDMQEWLLKVWQQNRKSVLFITHDIDEAIYLSDRVYVLSNRPGHIIHELKVDFDRPRDKEILLTEKYLDYKKQLTEKLNH</sequence>
<dbReference type="PROSITE" id="PS00211">
    <property type="entry name" value="ABC_TRANSPORTER_1"/>
    <property type="match status" value="1"/>
</dbReference>
<dbReference type="STRING" id="1121476.SAMN02745751_00058"/>
<dbReference type="SMART" id="SM00382">
    <property type="entry name" value="AAA"/>
    <property type="match status" value="1"/>
</dbReference>
<evidence type="ECO:0000256" key="1">
    <source>
        <dbReference type="ARBA" id="ARBA00022448"/>
    </source>
</evidence>
<keyword evidence="2" id="KW-0547">Nucleotide-binding</keyword>
<dbReference type="PANTHER" id="PTHR42788">
    <property type="entry name" value="TAURINE IMPORT ATP-BINDING PROTEIN-RELATED"/>
    <property type="match status" value="1"/>
</dbReference>
<proteinExistence type="predicted"/>
<feature type="domain" description="ABC transporter" evidence="4">
    <location>
        <begin position="5"/>
        <end position="237"/>
    </location>
</feature>
<dbReference type="Pfam" id="PF00005">
    <property type="entry name" value="ABC_tran"/>
    <property type="match status" value="1"/>
</dbReference>
<evidence type="ECO:0000313" key="6">
    <source>
        <dbReference type="Proteomes" id="UP000184052"/>
    </source>
</evidence>
<dbReference type="PANTHER" id="PTHR42788:SF2">
    <property type="entry name" value="ABC TRANSPORTER ATP-BINDING PROTEIN"/>
    <property type="match status" value="1"/>
</dbReference>
<dbReference type="Proteomes" id="UP000184052">
    <property type="component" value="Unassembled WGS sequence"/>
</dbReference>
<dbReference type="AlphaFoldDB" id="A0A1M6AB84"/>
<dbReference type="InterPro" id="IPR017871">
    <property type="entry name" value="ABC_transporter-like_CS"/>
</dbReference>
<dbReference type="InterPro" id="IPR003439">
    <property type="entry name" value="ABC_transporter-like_ATP-bd"/>
</dbReference>
<evidence type="ECO:0000256" key="3">
    <source>
        <dbReference type="ARBA" id="ARBA00022840"/>
    </source>
</evidence>
<dbReference type="GO" id="GO:0005524">
    <property type="term" value="F:ATP binding"/>
    <property type="evidence" value="ECO:0007669"/>
    <property type="project" value="UniProtKB-KW"/>
</dbReference>
<gene>
    <name evidence="5" type="ORF">SAMN02745751_00058</name>
</gene>
<reference evidence="5 6" key="1">
    <citation type="submission" date="2016-11" db="EMBL/GenBank/DDBJ databases">
        <authorList>
            <person name="Jaros S."/>
            <person name="Januszkiewicz K."/>
            <person name="Wedrychowicz H."/>
        </authorList>
    </citation>
    <scope>NUCLEOTIDE SEQUENCE [LARGE SCALE GENOMIC DNA]</scope>
    <source>
        <strain evidence="5 6">DSM 17477</strain>
    </source>
</reference>
<evidence type="ECO:0000256" key="2">
    <source>
        <dbReference type="ARBA" id="ARBA00022741"/>
    </source>
</evidence>
<dbReference type="OrthoDB" id="9801958at2"/>
<accession>A0A1M6AB84</accession>
<evidence type="ECO:0000259" key="4">
    <source>
        <dbReference type="PROSITE" id="PS50893"/>
    </source>
</evidence>
<dbReference type="InterPro" id="IPR003593">
    <property type="entry name" value="AAA+_ATPase"/>
</dbReference>